<proteinExistence type="predicted"/>
<dbReference type="CDD" id="cd18186">
    <property type="entry name" value="BTB_POZ_ZBTB_KLHL-like"/>
    <property type="match status" value="1"/>
</dbReference>
<gene>
    <name evidence="2" type="ORF">NSK_007321</name>
</gene>
<feature type="compositionally biased region" description="Basic and acidic residues" evidence="1">
    <location>
        <begin position="156"/>
        <end position="165"/>
    </location>
</feature>
<dbReference type="Gene3D" id="1.25.40.420">
    <property type="match status" value="1"/>
</dbReference>
<dbReference type="InterPro" id="IPR045890">
    <property type="entry name" value="POB1-like"/>
</dbReference>
<dbReference type="PANTHER" id="PTHR46336">
    <property type="entry name" value="OS02G0260700 PROTEIN"/>
    <property type="match status" value="1"/>
</dbReference>
<reference evidence="2 3" key="1">
    <citation type="submission" date="2019-01" db="EMBL/GenBank/DDBJ databases">
        <title>Nuclear Genome Assembly of the Microalgal Biofuel strain Nannochloropsis salina CCMP1776.</title>
        <authorList>
            <person name="Hovde B."/>
        </authorList>
    </citation>
    <scope>NUCLEOTIDE SEQUENCE [LARGE SCALE GENOMIC DNA]</scope>
    <source>
        <strain evidence="2 3">CCMP1776</strain>
    </source>
</reference>
<evidence type="ECO:0000313" key="2">
    <source>
        <dbReference type="EMBL" id="TFJ81360.1"/>
    </source>
</evidence>
<comment type="caution">
    <text evidence="2">The sequence shown here is derived from an EMBL/GenBank/DDBJ whole genome shotgun (WGS) entry which is preliminary data.</text>
</comment>
<evidence type="ECO:0000256" key="1">
    <source>
        <dbReference type="SAM" id="MobiDB-lite"/>
    </source>
</evidence>
<accession>A0A4D9CQG8</accession>
<dbReference type="InterPro" id="IPR011333">
    <property type="entry name" value="SKP1/BTB/POZ_sf"/>
</dbReference>
<sequence length="921" mass="99657">MEHMRAYDFVNNNSNTSTSANALKTIATALGIETERFDESELEGQALLQVHRLRGGMACEDFPSRPEACDVTFICTIARSGMPLASLGRLGGPAAASAENRCMATTRNAQKRERSFSASSSVSTATTVPSTDVDEDEDTADSEGDEARVATAAMEAIERTSKAKGDTAVGTRLGQAEGSRHASEEKLPLSCAALLAPPPLHSGGASRGSVKRKSGEEGKKETKRGSFSASEDGAPVKGRQLEREEAGWGGSNERSPVSAPPSSRMRKYQASDSTSGPCERVLYANSVVLAEKSAYFQRAFRGGGFRETCEREVKLDFQDEEGFEDFARLIRLCHGPSFTSEVSDASAGLGPGSAGGEKGGPCRRALGGKELLRLALVSDAFEVVACLEDCVAALCDSMSYSLAVETFKRVPEGLSEHENIRRVLEAASAALARWMGVMDSGVWSRRRPDVSRGWKDKYVRYLPDLQPCMQRLPLLAVDFLLRSPALRLRSENDAFAFLCAWLKGREGWSKGQAQRAFNRLIGNMRWHAMSSDFLATVVSQSKLMCQSGRLLEVLRSALCFRDSGSHIRRYVVHHAVQQYVEEQQAQQEQLLEPGSISQAGAEEMETEGMRGAKRAALQAYESRAEDDEDELYVLKGTFSLAKCLALPPGKFIRRYLGVVQGLPCFLDLERSLLEGASMGTDGGRAAGGREGPVPPRRETLGLFLGICNSGNERGLSEGGAGAGSSSCASKSGGTSRLSPAVLPLGCLVRYDITVGSCTRGPSIDIFANAKQPWGYRDVLSKEWGEVVRESSPHFDRRGRMEVVARLRFLRDGRVHPFLEDGQEEEDEESSDDEEEGHFEEDISEDGGEETEGGEEEEEDSDQEEEAFMGAILEGEGLSETTSGDGTVAESGVDISPKGGSRLSLPWSLGAWDDSNQTSSET</sequence>
<feature type="compositionally biased region" description="Basic and acidic residues" evidence="1">
    <location>
        <begin position="213"/>
        <end position="224"/>
    </location>
</feature>
<feature type="region of interest" description="Disordered" evidence="1">
    <location>
        <begin position="816"/>
        <end position="921"/>
    </location>
</feature>
<feature type="compositionally biased region" description="Acidic residues" evidence="1">
    <location>
        <begin position="820"/>
        <end position="866"/>
    </location>
</feature>
<dbReference type="Proteomes" id="UP000355283">
    <property type="component" value="Unassembled WGS sequence"/>
</dbReference>
<dbReference type="EMBL" id="SDOX01000128">
    <property type="protein sequence ID" value="TFJ81360.1"/>
    <property type="molecule type" value="Genomic_DNA"/>
</dbReference>
<feature type="compositionally biased region" description="Basic and acidic residues" evidence="1">
    <location>
        <begin position="178"/>
        <end position="187"/>
    </location>
</feature>
<dbReference type="OrthoDB" id="10611991at2759"/>
<evidence type="ECO:0008006" key="4">
    <source>
        <dbReference type="Google" id="ProtNLM"/>
    </source>
</evidence>
<protein>
    <recommendedName>
        <fullName evidence="4">BTB domain-containing protein</fullName>
    </recommendedName>
</protein>
<name>A0A4D9CQG8_9STRA</name>
<dbReference type="PANTHER" id="PTHR46336:SF3">
    <property type="entry name" value="BTB_POZ DOMAIN-CONTAINING PROTEIN POB1"/>
    <property type="match status" value="1"/>
</dbReference>
<dbReference type="Gene3D" id="3.30.710.10">
    <property type="entry name" value="Potassium Channel Kv1.1, Chain A"/>
    <property type="match status" value="1"/>
</dbReference>
<feature type="region of interest" description="Disordered" evidence="1">
    <location>
        <begin position="107"/>
        <end position="276"/>
    </location>
</feature>
<feature type="compositionally biased region" description="Low complexity" evidence="1">
    <location>
        <begin position="116"/>
        <end position="131"/>
    </location>
</feature>
<dbReference type="AlphaFoldDB" id="A0A4D9CQG8"/>
<evidence type="ECO:0000313" key="3">
    <source>
        <dbReference type="Proteomes" id="UP000355283"/>
    </source>
</evidence>
<keyword evidence="3" id="KW-1185">Reference proteome</keyword>
<organism evidence="2 3">
    <name type="scientific">Nannochloropsis salina CCMP1776</name>
    <dbReference type="NCBI Taxonomy" id="1027361"/>
    <lineage>
        <taxon>Eukaryota</taxon>
        <taxon>Sar</taxon>
        <taxon>Stramenopiles</taxon>
        <taxon>Ochrophyta</taxon>
        <taxon>Eustigmatophyceae</taxon>
        <taxon>Eustigmatales</taxon>
        <taxon>Monodopsidaceae</taxon>
        <taxon>Microchloropsis</taxon>
        <taxon>Microchloropsis salina</taxon>
    </lineage>
</organism>
<feature type="compositionally biased region" description="Acidic residues" evidence="1">
    <location>
        <begin position="132"/>
        <end position="144"/>
    </location>
</feature>